<reference evidence="2 3" key="1">
    <citation type="submission" date="2022-11" db="EMBL/GenBank/DDBJ databases">
        <title>Minimal conservation of predation-associated metabolite biosynthetic gene clusters underscores biosynthetic potential of Myxococcota including descriptions for ten novel species: Archangium lansinium sp. nov., Myxococcus landrumus sp. nov., Nannocystis bai.</title>
        <authorList>
            <person name="Ahearne A."/>
            <person name="Stevens C."/>
            <person name="Phillips K."/>
        </authorList>
    </citation>
    <scope>NUCLEOTIDE SEQUENCE [LARGE SCALE GENOMIC DNA]</scope>
    <source>
        <strain evidence="2 3">MIWBW</strain>
    </source>
</reference>
<feature type="region of interest" description="Disordered" evidence="1">
    <location>
        <begin position="173"/>
        <end position="217"/>
    </location>
</feature>
<dbReference type="SUPFAM" id="SSF55961">
    <property type="entry name" value="Bet v1-like"/>
    <property type="match status" value="1"/>
</dbReference>
<dbReference type="Pfam" id="PF10604">
    <property type="entry name" value="Polyketide_cyc2"/>
    <property type="match status" value="1"/>
</dbReference>
<proteinExistence type="predicted"/>
<dbReference type="Gene3D" id="3.30.530.20">
    <property type="match status" value="1"/>
</dbReference>
<gene>
    <name evidence="2" type="ORF">OV287_52465</name>
</gene>
<accession>A0ABT4AN15</accession>
<keyword evidence="3" id="KW-1185">Reference proteome</keyword>
<sequence length="217" mass="23398">MKRVLKRLGLGLVGLVVLLTVVGLFLPRQWHVERSIVINASPEHIHPLVNDLKLWQSWAAWTKDMDPEVKNEYGGPSSGVGSWWAWQGPKMGLGKMTITKSDVASGVWVDEMIETREEVNAHGSLTWTQEGGGTKVTWTDSGTLPPMGGYFVGMINDMLGNNFQQGLKHLKTEAEKRRAAEQEAAQATQAAQAAQPVPAEAPAGTAAPAVQAAPAVP</sequence>
<protein>
    <submittedName>
        <fullName evidence="2">SRPBCC family protein</fullName>
    </submittedName>
</protein>
<dbReference type="RefSeq" id="WP_267541627.1">
    <property type="nucleotide sequence ID" value="NZ_JAPNKA010000001.1"/>
</dbReference>
<dbReference type="InterPro" id="IPR023393">
    <property type="entry name" value="START-like_dom_sf"/>
</dbReference>
<dbReference type="Proteomes" id="UP001207654">
    <property type="component" value="Unassembled WGS sequence"/>
</dbReference>
<feature type="compositionally biased region" description="Low complexity" evidence="1">
    <location>
        <begin position="182"/>
        <end position="217"/>
    </location>
</feature>
<name>A0ABT4AN15_9BACT</name>
<organism evidence="2 3">
    <name type="scientific">Archangium lansingense</name>
    <dbReference type="NCBI Taxonomy" id="2995310"/>
    <lineage>
        <taxon>Bacteria</taxon>
        <taxon>Pseudomonadati</taxon>
        <taxon>Myxococcota</taxon>
        <taxon>Myxococcia</taxon>
        <taxon>Myxococcales</taxon>
        <taxon>Cystobacterineae</taxon>
        <taxon>Archangiaceae</taxon>
        <taxon>Archangium</taxon>
    </lineage>
</organism>
<evidence type="ECO:0000313" key="3">
    <source>
        <dbReference type="Proteomes" id="UP001207654"/>
    </source>
</evidence>
<dbReference type="EMBL" id="JAPNKA010000001">
    <property type="protein sequence ID" value="MCY1083082.1"/>
    <property type="molecule type" value="Genomic_DNA"/>
</dbReference>
<dbReference type="InterPro" id="IPR019587">
    <property type="entry name" value="Polyketide_cyclase/dehydratase"/>
</dbReference>
<dbReference type="CDD" id="cd07818">
    <property type="entry name" value="SRPBCC_1"/>
    <property type="match status" value="1"/>
</dbReference>
<evidence type="ECO:0000256" key="1">
    <source>
        <dbReference type="SAM" id="MobiDB-lite"/>
    </source>
</evidence>
<comment type="caution">
    <text evidence="2">The sequence shown here is derived from an EMBL/GenBank/DDBJ whole genome shotgun (WGS) entry which is preliminary data.</text>
</comment>
<evidence type="ECO:0000313" key="2">
    <source>
        <dbReference type="EMBL" id="MCY1083082.1"/>
    </source>
</evidence>